<reference evidence="3" key="1">
    <citation type="submission" date="2016-05" db="EMBL/GenBank/DDBJ databases">
        <authorList>
            <person name="Lavstsen T."/>
            <person name="Jespersen J.S."/>
        </authorList>
    </citation>
    <scope>NUCLEOTIDE SEQUENCE</scope>
    <source>
        <tissue evidence="3">Brain</tissue>
    </source>
</reference>
<feature type="region of interest" description="Disordered" evidence="1">
    <location>
        <begin position="27"/>
        <end position="50"/>
    </location>
</feature>
<evidence type="ECO:0000313" key="3">
    <source>
        <dbReference type="EMBL" id="SBS45799.1"/>
    </source>
</evidence>
<dbReference type="EMBL" id="HAEJ01005342">
    <property type="protein sequence ID" value="SBS45799.1"/>
    <property type="molecule type" value="Transcribed_RNA"/>
</dbReference>
<feature type="transmembrane region" description="Helical" evidence="2">
    <location>
        <begin position="82"/>
        <end position="101"/>
    </location>
</feature>
<keyword evidence="2" id="KW-1133">Transmembrane helix</keyword>
<protein>
    <submittedName>
        <fullName evidence="3">Uncharacterized protein</fullName>
    </submittedName>
</protein>
<sequence length="103" mass="11636">GEGHTYEQERPSQRYAGSQDFILPTPPRGCDEGVALQPDQHPVTSSQHAAPYCPAAAAQRPQLHRRRNRRLTRLQRTKRMKMAYLVLQISYGLINIVGDVLSL</sequence>
<reference evidence="3" key="2">
    <citation type="submission" date="2016-06" db="EMBL/GenBank/DDBJ databases">
        <title>The genome of a short-lived fish provides insights into sex chromosome evolution and the genetic control of aging.</title>
        <authorList>
            <person name="Reichwald K."/>
            <person name="Felder M."/>
            <person name="Petzold A."/>
            <person name="Koch P."/>
            <person name="Groth M."/>
            <person name="Platzer M."/>
        </authorList>
    </citation>
    <scope>NUCLEOTIDE SEQUENCE</scope>
    <source>
        <tissue evidence="3">Brain</tissue>
    </source>
</reference>
<feature type="region of interest" description="Disordered" evidence="1">
    <location>
        <begin position="1"/>
        <end position="20"/>
    </location>
</feature>
<feature type="non-terminal residue" evidence="3">
    <location>
        <position position="1"/>
    </location>
</feature>
<organism evidence="3">
    <name type="scientific">Nothobranchius furzeri</name>
    <name type="common">Turquoise killifish</name>
    <dbReference type="NCBI Taxonomy" id="105023"/>
    <lineage>
        <taxon>Eukaryota</taxon>
        <taxon>Metazoa</taxon>
        <taxon>Chordata</taxon>
        <taxon>Craniata</taxon>
        <taxon>Vertebrata</taxon>
        <taxon>Euteleostomi</taxon>
        <taxon>Actinopterygii</taxon>
        <taxon>Neopterygii</taxon>
        <taxon>Teleostei</taxon>
        <taxon>Neoteleostei</taxon>
        <taxon>Acanthomorphata</taxon>
        <taxon>Ovalentaria</taxon>
        <taxon>Atherinomorphae</taxon>
        <taxon>Cyprinodontiformes</taxon>
        <taxon>Nothobranchiidae</taxon>
        <taxon>Nothobranchius</taxon>
    </lineage>
</organism>
<keyword evidence="2" id="KW-0812">Transmembrane</keyword>
<keyword evidence="2" id="KW-0472">Membrane</keyword>
<evidence type="ECO:0000256" key="2">
    <source>
        <dbReference type="SAM" id="Phobius"/>
    </source>
</evidence>
<evidence type="ECO:0000256" key="1">
    <source>
        <dbReference type="SAM" id="MobiDB-lite"/>
    </source>
</evidence>
<proteinExistence type="predicted"/>
<gene>
    <name evidence="3" type="primary">Nfu_g_1_013355</name>
</gene>
<dbReference type="AlphaFoldDB" id="A0A1A8UBY1"/>
<name>A0A1A8UBY1_NOTFU</name>
<feature type="compositionally biased region" description="Basic and acidic residues" evidence="1">
    <location>
        <begin position="1"/>
        <end position="12"/>
    </location>
</feature>
<accession>A0A1A8UBY1</accession>